<comment type="caution">
    <text evidence="7">The sequence shown here is derived from an EMBL/GenBank/DDBJ whole genome shotgun (WGS) entry which is preliminary data.</text>
</comment>
<organism evidence="7 8">
    <name type="scientific">Insulibacter thermoxylanivorax</name>
    <dbReference type="NCBI Taxonomy" id="2749268"/>
    <lineage>
        <taxon>Bacteria</taxon>
        <taxon>Bacillati</taxon>
        <taxon>Bacillota</taxon>
        <taxon>Bacilli</taxon>
        <taxon>Bacillales</taxon>
        <taxon>Paenibacillaceae</taxon>
        <taxon>Insulibacter</taxon>
    </lineage>
</organism>
<protein>
    <submittedName>
        <fullName evidence="7">Membrane protein</fullName>
    </submittedName>
</protein>
<dbReference type="GO" id="GO:0002020">
    <property type="term" value="F:protease binding"/>
    <property type="evidence" value="ECO:0007669"/>
    <property type="project" value="TreeGrafter"/>
</dbReference>
<dbReference type="Pfam" id="PF01145">
    <property type="entry name" value="Band_7"/>
    <property type="match status" value="1"/>
</dbReference>
<dbReference type="Proteomes" id="UP000654993">
    <property type="component" value="Unassembled WGS sequence"/>
</dbReference>
<feature type="region of interest" description="Disordered" evidence="5">
    <location>
        <begin position="460"/>
        <end position="493"/>
    </location>
</feature>
<dbReference type="Pfam" id="PF15975">
    <property type="entry name" value="Flot"/>
    <property type="match status" value="1"/>
</dbReference>
<feature type="domain" description="Band 7" evidence="6">
    <location>
        <begin position="22"/>
        <end position="190"/>
    </location>
</feature>
<dbReference type="InterPro" id="IPR036013">
    <property type="entry name" value="Band_7/SPFH_dom_sf"/>
</dbReference>
<evidence type="ECO:0000256" key="3">
    <source>
        <dbReference type="ARBA" id="ARBA00023136"/>
    </source>
</evidence>
<keyword evidence="3" id="KW-0472">Membrane</keyword>
<feature type="coiled-coil region" evidence="4">
    <location>
        <begin position="264"/>
        <end position="311"/>
    </location>
</feature>
<name>A0A916QFZ2_9BACL</name>
<dbReference type="CDD" id="cd03399">
    <property type="entry name" value="SPFH_flotillin"/>
    <property type="match status" value="1"/>
</dbReference>
<comment type="subcellular location">
    <subcellularLocation>
        <location evidence="1">Membrane</location>
    </subcellularLocation>
</comment>
<sequence>MGTVAIVGIIAVLVLLVVVFATRYRTVRADEAMIITGAMTRNGMKIVKAGGAFVFPIIQSAETLSLQVHTLEIKTPEVYTEQGVPVMADGVAQVKIKGDIESIATAAEQFLGKKEEELRDIATQTLEGHLRAILGQMTVEDLYRNRDEFAKRVQEVAASDLNKMGLQIVSFTIKDVRDKNGYLDALGQPRIAQVKRDAEIAKAEALRDEQIAKAKALEEGKKAEFQAETNIAEAQKEMEVRKSEFKKEQDLRRAEADQAYKLQEAKILQEVKREEMQIAVVEREKQIELEMKEIERREKELEATVRKQAEAERYAMEQRAEAERYMIEATARAEAEQIRLAGQANADKQRAEGAAEAEVIRMKGLAEAEAKNKIAEAMKKYGEAAIAEMIVSQFPEIARAISEPLAKTEKIVVIDNGSESGGGAAKVTSYVTDILAKLPETVDSLTGVDLTKLLERLAGSQGAAKKQAEKKQQAEEEAAASAELPSSKSESDN</sequence>
<dbReference type="EMBL" id="BMAQ01000030">
    <property type="protein sequence ID" value="GFR38939.1"/>
    <property type="molecule type" value="Genomic_DNA"/>
</dbReference>
<accession>A0A916QFZ2</accession>
<dbReference type="SUPFAM" id="SSF117892">
    <property type="entry name" value="Band 7/SPFH domain"/>
    <property type="match status" value="1"/>
</dbReference>
<dbReference type="Gene3D" id="3.30.479.30">
    <property type="entry name" value="Band 7 domain"/>
    <property type="match status" value="1"/>
</dbReference>
<dbReference type="GO" id="GO:0005886">
    <property type="term" value="C:plasma membrane"/>
    <property type="evidence" value="ECO:0007669"/>
    <property type="project" value="TreeGrafter"/>
</dbReference>
<keyword evidence="4" id="KW-0175">Coiled coil</keyword>
<evidence type="ECO:0000256" key="5">
    <source>
        <dbReference type="SAM" id="MobiDB-lite"/>
    </source>
</evidence>
<dbReference type="SMART" id="SM00244">
    <property type="entry name" value="PHB"/>
    <property type="match status" value="1"/>
</dbReference>
<evidence type="ECO:0000313" key="7">
    <source>
        <dbReference type="EMBL" id="GFR38939.1"/>
    </source>
</evidence>
<dbReference type="PANTHER" id="PTHR13806:SF46">
    <property type="entry name" value="FLOTILLIN-1-RELATED"/>
    <property type="match status" value="1"/>
</dbReference>
<dbReference type="InterPro" id="IPR027705">
    <property type="entry name" value="Flotillin_fam"/>
</dbReference>
<evidence type="ECO:0000256" key="1">
    <source>
        <dbReference type="ARBA" id="ARBA00004370"/>
    </source>
</evidence>
<dbReference type="InterPro" id="IPR031905">
    <property type="entry name" value="Flotillin_C"/>
</dbReference>
<dbReference type="InterPro" id="IPR001107">
    <property type="entry name" value="Band_7"/>
</dbReference>
<comment type="similarity">
    <text evidence="2">Belongs to the band 7/mec-2 family. Flotillin subfamily.</text>
</comment>
<keyword evidence="8" id="KW-1185">Reference proteome</keyword>
<proteinExistence type="inferred from homology"/>
<dbReference type="PANTHER" id="PTHR13806">
    <property type="entry name" value="FLOTILLIN-RELATED"/>
    <property type="match status" value="1"/>
</dbReference>
<evidence type="ECO:0000256" key="2">
    <source>
        <dbReference type="ARBA" id="ARBA00007161"/>
    </source>
</evidence>
<reference evidence="7" key="2">
    <citation type="journal article" date="2021" name="Data Brief">
        <title>Draft genome sequence data of the facultative, thermophilic, xylanolytic bacterium Paenibacillus sp. strain DA-C8.</title>
        <authorList>
            <person name="Chhe C."/>
            <person name="Uke A."/>
            <person name="Baramee S."/>
            <person name="Ungkulpasvich U."/>
            <person name="Tachaapaikoon C."/>
            <person name="Pason P."/>
            <person name="Waeonukul R."/>
            <person name="Ratanakhanokchai K."/>
            <person name="Kosugi A."/>
        </authorList>
    </citation>
    <scope>NUCLEOTIDE SEQUENCE</scope>
    <source>
        <strain evidence="7">DA-C8</strain>
    </source>
</reference>
<reference evidence="7" key="1">
    <citation type="submission" date="2020-08" db="EMBL/GenBank/DDBJ databases">
        <authorList>
            <person name="Uke A."/>
            <person name="Chhe C."/>
            <person name="Baramee S."/>
            <person name="Kosugi A."/>
        </authorList>
    </citation>
    <scope>NUCLEOTIDE SEQUENCE</scope>
    <source>
        <strain evidence="7">DA-C8</strain>
    </source>
</reference>
<evidence type="ECO:0000256" key="4">
    <source>
        <dbReference type="SAM" id="Coils"/>
    </source>
</evidence>
<evidence type="ECO:0000259" key="6">
    <source>
        <dbReference type="SMART" id="SM00244"/>
    </source>
</evidence>
<gene>
    <name evidence="7" type="ORF">PRECH8_22350</name>
</gene>
<feature type="compositionally biased region" description="Low complexity" evidence="5">
    <location>
        <begin position="479"/>
        <end position="493"/>
    </location>
</feature>
<dbReference type="GO" id="GO:0072659">
    <property type="term" value="P:protein localization to plasma membrane"/>
    <property type="evidence" value="ECO:0007669"/>
    <property type="project" value="TreeGrafter"/>
</dbReference>
<dbReference type="RefSeq" id="WP_200967145.1">
    <property type="nucleotide sequence ID" value="NZ_BMAQ01000030.1"/>
</dbReference>
<evidence type="ECO:0000313" key="8">
    <source>
        <dbReference type="Proteomes" id="UP000654993"/>
    </source>
</evidence>
<dbReference type="AlphaFoldDB" id="A0A916QFZ2"/>